<gene>
    <name evidence="1" type="ORF">HMPREF1979_03079</name>
</gene>
<organism evidence="1 2">
    <name type="scientific">Actinomyces johnsonii F0542</name>
    <dbReference type="NCBI Taxonomy" id="1321818"/>
    <lineage>
        <taxon>Bacteria</taxon>
        <taxon>Bacillati</taxon>
        <taxon>Actinomycetota</taxon>
        <taxon>Actinomycetes</taxon>
        <taxon>Actinomycetales</taxon>
        <taxon>Actinomycetaceae</taxon>
        <taxon>Actinomyces</taxon>
    </lineage>
</organism>
<dbReference type="Proteomes" id="UP000016536">
    <property type="component" value="Unassembled WGS sequence"/>
</dbReference>
<sequence>MGSRRRPVHAPRRTSAVQGTCSILHNCTPGAGECHRGDIDHGPTFSEDSS</sequence>
<dbReference type="HOGENOM" id="CLU_3113661_0_0_11"/>
<evidence type="ECO:0000313" key="1">
    <source>
        <dbReference type="EMBL" id="ERH21624.1"/>
    </source>
</evidence>
<proteinExistence type="predicted"/>
<keyword evidence="2" id="KW-1185">Reference proteome</keyword>
<name>U1QID0_9ACTO</name>
<comment type="caution">
    <text evidence="1">The sequence shown here is derived from an EMBL/GenBank/DDBJ whole genome shotgun (WGS) entry which is preliminary data.</text>
</comment>
<protein>
    <submittedName>
        <fullName evidence="1">Uncharacterized protein</fullName>
    </submittedName>
</protein>
<accession>U1QID0</accession>
<reference evidence="1 2" key="1">
    <citation type="submission" date="2013-08" db="EMBL/GenBank/DDBJ databases">
        <authorList>
            <person name="Weinstock G."/>
            <person name="Sodergren E."/>
            <person name="Wylie T."/>
            <person name="Fulton L."/>
            <person name="Fulton R."/>
            <person name="Fronick C."/>
            <person name="O'Laughlin M."/>
            <person name="Godfrey J."/>
            <person name="Miner T."/>
            <person name="Herter B."/>
            <person name="Appelbaum E."/>
            <person name="Cordes M."/>
            <person name="Lek S."/>
            <person name="Wollam A."/>
            <person name="Pepin K.H."/>
            <person name="Palsikar V.B."/>
            <person name="Mitreva M."/>
            <person name="Wilson R.K."/>
        </authorList>
    </citation>
    <scope>NUCLEOTIDE SEQUENCE [LARGE SCALE GENOMIC DNA]</scope>
    <source>
        <strain evidence="1 2">F0542</strain>
    </source>
</reference>
<dbReference type="AlphaFoldDB" id="U1QID0"/>
<evidence type="ECO:0000313" key="2">
    <source>
        <dbReference type="Proteomes" id="UP000016536"/>
    </source>
</evidence>
<dbReference type="EMBL" id="AWSE01000251">
    <property type="protein sequence ID" value="ERH21624.1"/>
    <property type="molecule type" value="Genomic_DNA"/>
</dbReference>